<reference evidence="1" key="1">
    <citation type="submission" date="2014-09" db="EMBL/GenBank/DDBJ databases">
        <authorList>
            <person name="Magalhaes I.L.F."/>
            <person name="Oliveira U."/>
            <person name="Santos F.R."/>
            <person name="Vidigal T.H.D.A."/>
            <person name="Brescovit A.D."/>
            <person name="Santos A.J."/>
        </authorList>
    </citation>
    <scope>NUCLEOTIDE SEQUENCE</scope>
    <source>
        <tissue evidence="1">Shoot tissue taken approximately 20 cm above the soil surface</tissue>
    </source>
</reference>
<proteinExistence type="predicted"/>
<name>A0A0A8YBG5_ARUDO</name>
<reference evidence="1" key="2">
    <citation type="journal article" date="2015" name="Data Brief">
        <title>Shoot transcriptome of the giant reed, Arundo donax.</title>
        <authorList>
            <person name="Barrero R.A."/>
            <person name="Guerrero F.D."/>
            <person name="Moolhuijzen P."/>
            <person name="Goolsby J.A."/>
            <person name="Tidwell J."/>
            <person name="Bellgard S.E."/>
            <person name="Bellgard M.I."/>
        </authorList>
    </citation>
    <scope>NUCLEOTIDE SEQUENCE</scope>
    <source>
        <tissue evidence="1">Shoot tissue taken approximately 20 cm above the soil surface</tissue>
    </source>
</reference>
<organism evidence="1">
    <name type="scientific">Arundo donax</name>
    <name type="common">Giant reed</name>
    <name type="synonym">Donax arundinaceus</name>
    <dbReference type="NCBI Taxonomy" id="35708"/>
    <lineage>
        <taxon>Eukaryota</taxon>
        <taxon>Viridiplantae</taxon>
        <taxon>Streptophyta</taxon>
        <taxon>Embryophyta</taxon>
        <taxon>Tracheophyta</taxon>
        <taxon>Spermatophyta</taxon>
        <taxon>Magnoliopsida</taxon>
        <taxon>Liliopsida</taxon>
        <taxon>Poales</taxon>
        <taxon>Poaceae</taxon>
        <taxon>PACMAD clade</taxon>
        <taxon>Arundinoideae</taxon>
        <taxon>Arundineae</taxon>
        <taxon>Arundo</taxon>
    </lineage>
</organism>
<dbReference type="AlphaFoldDB" id="A0A0A8YBG5"/>
<evidence type="ECO:0000313" key="1">
    <source>
        <dbReference type="EMBL" id="JAD22785.1"/>
    </source>
</evidence>
<accession>A0A0A8YBG5</accession>
<protein>
    <submittedName>
        <fullName evidence="1">Uncharacterized protein</fullName>
    </submittedName>
</protein>
<dbReference type="EMBL" id="GBRH01275110">
    <property type="protein sequence ID" value="JAD22785.1"/>
    <property type="molecule type" value="Transcribed_RNA"/>
</dbReference>
<sequence length="116" mass="13072">MSTHAQAMSAGFFTSRHLGPQAVEPRRAAKAVECVGHCVATPRCCRRSVWTRRLWSPAAPPRRCAAATVERVDRRTSALLPCRATAAVERVVRRAPQRPRRRRIRLTYRWICPAAA</sequence>